<protein>
    <recommendedName>
        <fullName evidence="5">DUF2500 domain-containing protein</fullName>
    </recommendedName>
</protein>
<keyword evidence="2" id="KW-1133">Transmembrane helix</keyword>
<feature type="transmembrane region" description="Helical" evidence="2">
    <location>
        <begin position="6"/>
        <end position="22"/>
    </location>
</feature>
<evidence type="ECO:0008006" key="5">
    <source>
        <dbReference type="Google" id="ProtNLM"/>
    </source>
</evidence>
<dbReference type="EMBL" id="JAMPLM010000020">
    <property type="protein sequence ID" value="MEP1060612.1"/>
    <property type="molecule type" value="Genomic_DNA"/>
</dbReference>
<evidence type="ECO:0000313" key="4">
    <source>
        <dbReference type="Proteomes" id="UP001476950"/>
    </source>
</evidence>
<dbReference type="Proteomes" id="UP001476950">
    <property type="component" value="Unassembled WGS sequence"/>
</dbReference>
<sequence>MDTAVIVAIVIAIVVIVVVVLLKDRILELSVSGKEARMEAKMEAKAKPLKAQDEKPVSVTFKGNKLRGEGEYRMQSTDFSRNDVDGRQKLELGYDEPSSDVQSEENR</sequence>
<reference evidence="3 4" key="1">
    <citation type="submission" date="2022-04" db="EMBL/GenBank/DDBJ databases">
        <title>Positive selection, recombination, and allopatry shape intraspecific diversity of widespread and dominant cyanobacteria.</title>
        <authorList>
            <person name="Wei J."/>
            <person name="Shu W."/>
            <person name="Hu C."/>
        </authorList>
    </citation>
    <scope>NUCLEOTIDE SEQUENCE [LARGE SCALE GENOMIC DNA]</scope>
    <source>
        <strain evidence="3 4">AS-A4</strain>
    </source>
</reference>
<proteinExistence type="predicted"/>
<organism evidence="3 4">
    <name type="scientific">Stenomitos frigidus AS-A4</name>
    <dbReference type="NCBI Taxonomy" id="2933935"/>
    <lineage>
        <taxon>Bacteria</taxon>
        <taxon>Bacillati</taxon>
        <taxon>Cyanobacteriota</taxon>
        <taxon>Cyanophyceae</taxon>
        <taxon>Leptolyngbyales</taxon>
        <taxon>Leptolyngbyaceae</taxon>
        <taxon>Stenomitos</taxon>
    </lineage>
</organism>
<keyword evidence="4" id="KW-1185">Reference proteome</keyword>
<keyword evidence="2" id="KW-0812">Transmembrane</keyword>
<feature type="compositionally biased region" description="Basic and acidic residues" evidence="1">
    <location>
        <begin position="80"/>
        <end position="92"/>
    </location>
</feature>
<evidence type="ECO:0000313" key="3">
    <source>
        <dbReference type="EMBL" id="MEP1060612.1"/>
    </source>
</evidence>
<name>A0ABV0KN06_9CYAN</name>
<feature type="region of interest" description="Disordered" evidence="1">
    <location>
        <begin position="68"/>
        <end position="107"/>
    </location>
</feature>
<gene>
    <name evidence="3" type="ORF">NDI38_19445</name>
</gene>
<keyword evidence="2" id="KW-0472">Membrane</keyword>
<evidence type="ECO:0000256" key="1">
    <source>
        <dbReference type="SAM" id="MobiDB-lite"/>
    </source>
</evidence>
<evidence type="ECO:0000256" key="2">
    <source>
        <dbReference type="SAM" id="Phobius"/>
    </source>
</evidence>
<comment type="caution">
    <text evidence="3">The sequence shown here is derived from an EMBL/GenBank/DDBJ whole genome shotgun (WGS) entry which is preliminary data.</text>
</comment>
<dbReference type="RefSeq" id="WP_190448607.1">
    <property type="nucleotide sequence ID" value="NZ_JAMPLM010000020.1"/>
</dbReference>
<accession>A0ABV0KN06</accession>